<dbReference type="Proteomes" id="UP000663829">
    <property type="component" value="Unassembled WGS sequence"/>
</dbReference>
<organism evidence="1 3">
    <name type="scientific">Didymodactylos carnosus</name>
    <dbReference type="NCBI Taxonomy" id="1234261"/>
    <lineage>
        <taxon>Eukaryota</taxon>
        <taxon>Metazoa</taxon>
        <taxon>Spiralia</taxon>
        <taxon>Gnathifera</taxon>
        <taxon>Rotifera</taxon>
        <taxon>Eurotatoria</taxon>
        <taxon>Bdelloidea</taxon>
        <taxon>Philodinida</taxon>
        <taxon>Philodinidae</taxon>
        <taxon>Didymodactylos</taxon>
    </lineage>
</organism>
<dbReference type="EMBL" id="CAJNOQ010051391">
    <property type="protein sequence ID" value="CAF1650843.1"/>
    <property type="molecule type" value="Genomic_DNA"/>
</dbReference>
<evidence type="ECO:0000313" key="1">
    <source>
        <dbReference type="EMBL" id="CAF1650843.1"/>
    </source>
</evidence>
<evidence type="ECO:0000313" key="2">
    <source>
        <dbReference type="EMBL" id="CAF4578924.1"/>
    </source>
</evidence>
<sequence>MDRVYESRTK</sequence>
<keyword evidence="3" id="KW-1185">Reference proteome</keyword>
<feature type="non-terminal residue" evidence="1">
    <location>
        <position position="10"/>
    </location>
</feature>
<protein>
    <submittedName>
        <fullName evidence="1">Uncharacterized protein</fullName>
    </submittedName>
</protein>
<reference evidence="1" key="1">
    <citation type="submission" date="2021-02" db="EMBL/GenBank/DDBJ databases">
        <authorList>
            <person name="Nowell W R."/>
        </authorList>
    </citation>
    <scope>NUCLEOTIDE SEQUENCE</scope>
</reference>
<proteinExistence type="predicted"/>
<gene>
    <name evidence="1" type="ORF">GPM918_LOCUS45508</name>
    <name evidence="2" type="ORF">SRO942_LOCUS48062</name>
</gene>
<dbReference type="Proteomes" id="UP000681722">
    <property type="component" value="Unassembled WGS sequence"/>
</dbReference>
<name>A0A816EPN6_9BILA</name>
<comment type="caution">
    <text evidence="1">The sequence shown here is derived from an EMBL/GenBank/DDBJ whole genome shotgun (WGS) entry which is preliminary data.</text>
</comment>
<evidence type="ECO:0000313" key="3">
    <source>
        <dbReference type="Proteomes" id="UP000663829"/>
    </source>
</evidence>
<dbReference type="EMBL" id="CAJOBC010122074">
    <property type="protein sequence ID" value="CAF4578924.1"/>
    <property type="molecule type" value="Genomic_DNA"/>
</dbReference>
<accession>A0A816EPN6</accession>